<protein>
    <recommendedName>
        <fullName evidence="6">GPI-anchored cell wall protein Pst1</fullName>
    </recommendedName>
</protein>
<keyword evidence="2" id="KW-0472">Membrane</keyword>
<gene>
    <name evidence="4" type="ORF">PEBR_14280</name>
</gene>
<organism evidence="4 5">
    <name type="scientific">Penicillium brasilianum</name>
    <dbReference type="NCBI Taxonomy" id="104259"/>
    <lineage>
        <taxon>Eukaryota</taxon>
        <taxon>Fungi</taxon>
        <taxon>Dikarya</taxon>
        <taxon>Ascomycota</taxon>
        <taxon>Pezizomycotina</taxon>
        <taxon>Eurotiomycetes</taxon>
        <taxon>Eurotiomycetidae</taxon>
        <taxon>Eurotiales</taxon>
        <taxon>Aspergillaceae</taxon>
        <taxon>Penicillium</taxon>
    </lineage>
</organism>
<dbReference type="AlphaFoldDB" id="A0A1S9RRQ7"/>
<feature type="chain" id="PRO_5013159707" description="GPI-anchored cell wall protein Pst1" evidence="3">
    <location>
        <begin position="19"/>
        <end position="320"/>
    </location>
</feature>
<dbReference type="Proteomes" id="UP000190744">
    <property type="component" value="Unassembled WGS sequence"/>
</dbReference>
<feature type="compositionally biased region" description="Pro residues" evidence="1">
    <location>
        <begin position="265"/>
        <end position="277"/>
    </location>
</feature>
<feature type="region of interest" description="Disordered" evidence="1">
    <location>
        <begin position="260"/>
        <end position="287"/>
    </location>
</feature>
<sequence>MPIHLLAIFAGLWQLVMADSNNCSSSVTISSQSDANDLANCDSIDGSVTIASSASGTLTFNNIEEIKGSFTAEGAAGLTGLIMPDLDTIKGALTLDNLGTLTTLTMSALSDVASGITITGNSKLKTISVANLEKVEGQLKLTGAFTSVSLPSLEEVTGETTIRGSKSMSCSALNTLQSEGVYRGSYSCVASGSSGSSLGPAAKGGIAVGVILGVLLILCAIWFFLRGRRSRKDRNIPPMASLSPTVVDIDEKLPNSHNSLSPLPILKPPVPRKPVGPPAAQLDGRSIYEVPTTSTPVCEYHELDAGPVLSSHQRPIHSEA</sequence>
<reference evidence="5" key="1">
    <citation type="submission" date="2015-09" db="EMBL/GenBank/DDBJ databases">
        <authorList>
            <person name="Fill T.P."/>
            <person name="Baretta J.F."/>
            <person name="de Almeida L.G."/>
            <person name="Rocha M."/>
            <person name="de Souza D.H."/>
            <person name="Malavazi I."/>
            <person name="Cerdeira L.T."/>
            <person name="Hong H."/>
            <person name="Samborskyy M."/>
            <person name="de Vasconcelos A.T."/>
            <person name="Leadlay P."/>
            <person name="Rodrigues-Filho E."/>
        </authorList>
    </citation>
    <scope>NUCLEOTIDE SEQUENCE [LARGE SCALE GENOMIC DNA]</scope>
    <source>
        <strain evidence="5">LaBioMMi 136</strain>
    </source>
</reference>
<proteinExistence type="predicted"/>
<dbReference type="Gene3D" id="3.80.20.20">
    <property type="entry name" value="Receptor L-domain"/>
    <property type="match status" value="1"/>
</dbReference>
<evidence type="ECO:0000313" key="4">
    <source>
        <dbReference type="EMBL" id="OOQ88203.1"/>
    </source>
</evidence>
<keyword evidence="2" id="KW-0812">Transmembrane</keyword>
<evidence type="ECO:0008006" key="6">
    <source>
        <dbReference type="Google" id="ProtNLM"/>
    </source>
</evidence>
<evidence type="ECO:0000256" key="1">
    <source>
        <dbReference type="SAM" id="MobiDB-lite"/>
    </source>
</evidence>
<feature type="transmembrane region" description="Helical" evidence="2">
    <location>
        <begin position="204"/>
        <end position="225"/>
    </location>
</feature>
<accession>A0A1S9RRQ7</accession>
<dbReference type="SUPFAM" id="SSF52058">
    <property type="entry name" value="L domain-like"/>
    <property type="match status" value="1"/>
</dbReference>
<dbReference type="InterPro" id="IPR036941">
    <property type="entry name" value="Rcpt_L-dom_sf"/>
</dbReference>
<dbReference type="EMBL" id="LJBN01000120">
    <property type="protein sequence ID" value="OOQ88203.1"/>
    <property type="molecule type" value="Genomic_DNA"/>
</dbReference>
<name>A0A1S9RRQ7_PENBI</name>
<evidence type="ECO:0000256" key="2">
    <source>
        <dbReference type="SAM" id="Phobius"/>
    </source>
</evidence>
<evidence type="ECO:0000256" key="3">
    <source>
        <dbReference type="SAM" id="SignalP"/>
    </source>
</evidence>
<feature type="signal peptide" evidence="3">
    <location>
        <begin position="1"/>
        <end position="18"/>
    </location>
</feature>
<keyword evidence="3" id="KW-0732">Signal</keyword>
<comment type="caution">
    <text evidence="4">The sequence shown here is derived from an EMBL/GenBank/DDBJ whole genome shotgun (WGS) entry which is preliminary data.</text>
</comment>
<evidence type="ECO:0000313" key="5">
    <source>
        <dbReference type="Proteomes" id="UP000190744"/>
    </source>
</evidence>
<keyword evidence="2" id="KW-1133">Transmembrane helix</keyword>